<dbReference type="PROSITE" id="PS51898">
    <property type="entry name" value="TYR_RECOMBINASE"/>
    <property type="match status" value="1"/>
</dbReference>
<dbReference type="InterPro" id="IPR011010">
    <property type="entry name" value="DNA_brk_join_enz"/>
</dbReference>
<dbReference type="EMBL" id="CP157960">
    <property type="protein sequence ID" value="XBT93019.1"/>
    <property type="molecule type" value="Genomic_DNA"/>
</dbReference>
<dbReference type="GO" id="GO:0015074">
    <property type="term" value="P:DNA integration"/>
    <property type="evidence" value="ECO:0007669"/>
    <property type="project" value="UniProtKB-KW"/>
</dbReference>
<evidence type="ECO:0000256" key="3">
    <source>
        <dbReference type="ARBA" id="ARBA00023172"/>
    </source>
</evidence>
<dbReference type="GO" id="GO:0006310">
    <property type="term" value="P:DNA recombination"/>
    <property type="evidence" value="ECO:0007669"/>
    <property type="project" value="UniProtKB-KW"/>
</dbReference>
<dbReference type="Gene3D" id="1.10.443.10">
    <property type="entry name" value="Intergrase catalytic core"/>
    <property type="match status" value="1"/>
</dbReference>
<dbReference type="Pfam" id="PF00589">
    <property type="entry name" value="Phage_integrase"/>
    <property type="match status" value="1"/>
</dbReference>
<name>A0AAU7RS23_9HYPH</name>
<dbReference type="PANTHER" id="PTHR30629">
    <property type="entry name" value="PROPHAGE INTEGRASE"/>
    <property type="match status" value="1"/>
</dbReference>
<gene>
    <name evidence="5" type="ORF">ABM479_00625</name>
</gene>
<proteinExistence type="inferred from homology"/>
<dbReference type="InterPro" id="IPR025166">
    <property type="entry name" value="Integrase_DNA_bind_dom"/>
</dbReference>
<protein>
    <submittedName>
        <fullName evidence="5">Site-specific integrase</fullName>
    </submittedName>
</protein>
<reference evidence="5" key="1">
    <citation type="submission" date="2024-06" db="EMBL/GenBank/DDBJ databases">
        <authorList>
            <person name="Li T."/>
            <person name="Gao R."/>
        </authorList>
    </citation>
    <scope>NUCLEOTIDE SEQUENCE</scope>
    <source>
        <strain evidence="5">ZPR3</strain>
    </source>
</reference>
<evidence type="ECO:0000256" key="1">
    <source>
        <dbReference type="ARBA" id="ARBA00008857"/>
    </source>
</evidence>
<evidence type="ECO:0000313" key="5">
    <source>
        <dbReference type="EMBL" id="XBT93019.1"/>
    </source>
</evidence>
<sequence length="421" mass="47103">MATLRLTSKSLIQPVKVAIADQRSLHIWDTELSGFGCYISPKGKISWLVQRWTGGRESGKATRQVIGKGDLIDLQEARKIARRVLLDIDSGIDVIERKREARKPKVQQATIIVSEAIEKFSDLSAPWNSGRTETYLLERQRRLSVGLAEHLSVPLSGIQKANIRVALDKKETQSTRQALYAALSPFLSWCLENDLIETNPLASISAVPPVASRERVLTKPEIKALWSASYRMPDRWGSFYRLLLLTVQRREEVSGMHSSEIDFDKVEWTIPKERTKNGKAHIVHLSSMVSAELAQAQGYIFPASKVRLRGEKTEAHISGYSKMKSKLDGYMKAELAKDGHEFKPWRVHDLRRTAASGLAEMGVLPEVIERILNHTSGAAGGLKAVYQRYEYMKERKEALEAWGGCVAELVGAKMKAVAQAS</sequence>
<dbReference type="InterPro" id="IPR050808">
    <property type="entry name" value="Phage_Integrase"/>
</dbReference>
<dbReference type="PANTHER" id="PTHR30629:SF2">
    <property type="entry name" value="PROPHAGE INTEGRASE INTS-RELATED"/>
    <property type="match status" value="1"/>
</dbReference>
<dbReference type="InterPro" id="IPR013762">
    <property type="entry name" value="Integrase-like_cat_sf"/>
</dbReference>
<dbReference type="GO" id="GO:0003677">
    <property type="term" value="F:DNA binding"/>
    <property type="evidence" value="ECO:0007669"/>
    <property type="project" value="InterPro"/>
</dbReference>
<comment type="similarity">
    <text evidence="1">Belongs to the 'phage' integrase family.</text>
</comment>
<evidence type="ECO:0000259" key="4">
    <source>
        <dbReference type="PROSITE" id="PS51898"/>
    </source>
</evidence>
<dbReference type="AlphaFoldDB" id="A0AAU7RS23"/>
<organism evidence="5">
    <name type="scientific">Rhizobium sp. ZPR3</name>
    <dbReference type="NCBI Taxonomy" id="3158967"/>
    <lineage>
        <taxon>Bacteria</taxon>
        <taxon>Pseudomonadati</taxon>
        <taxon>Pseudomonadota</taxon>
        <taxon>Alphaproteobacteria</taxon>
        <taxon>Hyphomicrobiales</taxon>
        <taxon>Rhizobiaceae</taxon>
        <taxon>Rhizobium/Agrobacterium group</taxon>
        <taxon>Rhizobium</taxon>
    </lineage>
</organism>
<dbReference type="Pfam" id="PF13356">
    <property type="entry name" value="Arm-DNA-bind_3"/>
    <property type="match status" value="1"/>
</dbReference>
<keyword evidence="3" id="KW-0233">DNA recombination</keyword>
<dbReference type="Gene3D" id="3.30.160.390">
    <property type="entry name" value="Integrase, DNA-binding domain"/>
    <property type="match status" value="1"/>
</dbReference>
<feature type="domain" description="Tyr recombinase" evidence="4">
    <location>
        <begin position="212"/>
        <end position="400"/>
    </location>
</feature>
<dbReference type="InterPro" id="IPR002104">
    <property type="entry name" value="Integrase_catalytic"/>
</dbReference>
<dbReference type="RefSeq" id="WP_349957386.1">
    <property type="nucleotide sequence ID" value="NZ_CP157960.1"/>
</dbReference>
<dbReference type="InterPro" id="IPR038488">
    <property type="entry name" value="Integrase_DNA-bd_sf"/>
</dbReference>
<accession>A0AAU7RS23</accession>
<evidence type="ECO:0000256" key="2">
    <source>
        <dbReference type="ARBA" id="ARBA00022908"/>
    </source>
</evidence>
<keyword evidence="2" id="KW-0229">DNA integration</keyword>
<dbReference type="SUPFAM" id="SSF56349">
    <property type="entry name" value="DNA breaking-rejoining enzymes"/>
    <property type="match status" value="1"/>
</dbReference>
<dbReference type="CDD" id="cd00801">
    <property type="entry name" value="INT_P4_C"/>
    <property type="match status" value="1"/>
</dbReference>